<protein>
    <recommendedName>
        <fullName evidence="4">Secreted protein</fullName>
    </recommendedName>
</protein>
<gene>
    <name evidence="2" type="ORF">AVEN_98877_1</name>
</gene>
<feature type="chain" id="PRO_5021405943" description="Secreted protein" evidence="1">
    <location>
        <begin position="22"/>
        <end position="111"/>
    </location>
</feature>
<dbReference type="Proteomes" id="UP000499080">
    <property type="component" value="Unassembled WGS sequence"/>
</dbReference>
<proteinExistence type="predicted"/>
<name>A0A4Y2FWY4_ARAVE</name>
<reference evidence="2 3" key="1">
    <citation type="journal article" date="2019" name="Sci. Rep.">
        <title>Orb-weaving spider Araneus ventricosus genome elucidates the spidroin gene catalogue.</title>
        <authorList>
            <person name="Kono N."/>
            <person name="Nakamura H."/>
            <person name="Ohtoshi R."/>
            <person name="Moran D.A.P."/>
            <person name="Shinohara A."/>
            <person name="Yoshida Y."/>
            <person name="Fujiwara M."/>
            <person name="Mori M."/>
            <person name="Tomita M."/>
            <person name="Arakawa K."/>
        </authorList>
    </citation>
    <scope>NUCLEOTIDE SEQUENCE [LARGE SCALE GENOMIC DNA]</scope>
</reference>
<keyword evidence="3" id="KW-1185">Reference proteome</keyword>
<organism evidence="2 3">
    <name type="scientific">Araneus ventricosus</name>
    <name type="common">Orbweaver spider</name>
    <name type="synonym">Epeira ventricosa</name>
    <dbReference type="NCBI Taxonomy" id="182803"/>
    <lineage>
        <taxon>Eukaryota</taxon>
        <taxon>Metazoa</taxon>
        <taxon>Ecdysozoa</taxon>
        <taxon>Arthropoda</taxon>
        <taxon>Chelicerata</taxon>
        <taxon>Arachnida</taxon>
        <taxon>Araneae</taxon>
        <taxon>Araneomorphae</taxon>
        <taxon>Entelegynae</taxon>
        <taxon>Araneoidea</taxon>
        <taxon>Araneidae</taxon>
        <taxon>Araneus</taxon>
    </lineage>
</organism>
<accession>A0A4Y2FWY4</accession>
<evidence type="ECO:0000256" key="1">
    <source>
        <dbReference type="SAM" id="SignalP"/>
    </source>
</evidence>
<evidence type="ECO:0000313" key="2">
    <source>
        <dbReference type="EMBL" id="GBM45026.1"/>
    </source>
</evidence>
<comment type="caution">
    <text evidence="2">The sequence shown here is derived from an EMBL/GenBank/DDBJ whole genome shotgun (WGS) entry which is preliminary data.</text>
</comment>
<feature type="signal peptide" evidence="1">
    <location>
        <begin position="1"/>
        <end position="21"/>
    </location>
</feature>
<sequence length="111" mass="12763">MIIEWKIVFDFCLLLFNPVLMQHDSNFGADIVIFSRGHRTTPQPASPSINFRDISAGGGLTLDFRFGVNQARIQAKQTRHGRMGLRTWNPPVLKPRSCHQTLNFFQDLFLF</sequence>
<evidence type="ECO:0000313" key="3">
    <source>
        <dbReference type="Proteomes" id="UP000499080"/>
    </source>
</evidence>
<evidence type="ECO:0008006" key="4">
    <source>
        <dbReference type="Google" id="ProtNLM"/>
    </source>
</evidence>
<dbReference type="EMBL" id="BGPR01001087">
    <property type="protein sequence ID" value="GBM45026.1"/>
    <property type="molecule type" value="Genomic_DNA"/>
</dbReference>
<dbReference type="AlphaFoldDB" id="A0A4Y2FWY4"/>
<keyword evidence="1" id="KW-0732">Signal</keyword>